<dbReference type="GO" id="GO:0005739">
    <property type="term" value="C:mitochondrion"/>
    <property type="evidence" value="ECO:0007669"/>
    <property type="project" value="TreeGrafter"/>
</dbReference>
<dbReference type="EMBL" id="GECZ01012177">
    <property type="protein sequence ID" value="JAS57592.1"/>
    <property type="molecule type" value="Transcribed_RNA"/>
</dbReference>
<sequence>MPKERDLVAWIFKNFINSLKFRKFTGDLKGTDRFGNKYYEIEAGGNRNKKSRYFVPITKEDGFDQEKPAEWESWLRGRRSEPPTEEEIAKNYKLMMEKKKLAEEIDEKYKGPKEARPKEPLAVTGRGSFPVYPEYETVPGHKTNPTSEK</sequence>
<gene>
    <name evidence="3" type="ORF">g.12942</name>
</gene>
<evidence type="ECO:0000256" key="1">
    <source>
        <dbReference type="ARBA" id="ARBA00007355"/>
    </source>
</evidence>
<name>A0A1B6G599_9HEMI</name>
<dbReference type="InterPro" id="IPR052618">
    <property type="entry name" value="ComplexI_NDUFA12"/>
</dbReference>
<dbReference type="PANTHER" id="PTHR32470:SF2">
    <property type="entry name" value="NADH DEHYDROGENASE [UBIQUINONE] 1 ALPHA SUBCOMPLEX ASSEMBLY FACTOR 2"/>
    <property type="match status" value="1"/>
</dbReference>
<organism evidence="3">
    <name type="scientific">Cuerna arida</name>
    <dbReference type="NCBI Taxonomy" id="1464854"/>
    <lineage>
        <taxon>Eukaryota</taxon>
        <taxon>Metazoa</taxon>
        <taxon>Ecdysozoa</taxon>
        <taxon>Arthropoda</taxon>
        <taxon>Hexapoda</taxon>
        <taxon>Insecta</taxon>
        <taxon>Pterygota</taxon>
        <taxon>Neoptera</taxon>
        <taxon>Paraneoptera</taxon>
        <taxon>Hemiptera</taxon>
        <taxon>Auchenorrhyncha</taxon>
        <taxon>Membracoidea</taxon>
        <taxon>Cicadellidae</taxon>
        <taxon>Cicadellinae</taxon>
        <taxon>Proconiini</taxon>
        <taxon>Cuerna</taxon>
    </lineage>
</organism>
<dbReference type="AlphaFoldDB" id="A0A1B6G599"/>
<dbReference type="InterPro" id="IPR007763">
    <property type="entry name" value="NDUFA12"/>
</dbReference>
<feature type="compositionally biased region" description="Basic and acidic residues" evidence="2">
    <location>
        <begin position="105"/>
        <end position="119"/>
    </location>
</feature>
<accession>A0A1B6G599</accession>
<dbReference type="GO" id="GO:0045271">
    <property type="term" value="C:respiratory chain complex I"/>
    <property type="evidence" value="ECO:0007669"/>
    <property type="project" value="InterPro"/>
</dbReference>
<protein>
    <recommendedName>
        <fullName evidence="4">NADH dehydrogenase [ubiquinone] 1 alpha subcomplex subunit 12</fullName>
    </recommendedName>
</protein>
<comment type="similarity">
    <text evidence="1">Belongs to the complex I NDUFA12 subunit family.</text>
</comment>
<dbReference type="PANTHER" id="PTHR32470">
    <property type="entry name" value="ADH DEHYDROGENASE [UBIQUINONE] 1 ALPHA SUBCOMPLEX ASSEMBLY FACTOR 2"/>
    <property type="match status" value="1"/>
</dbReference>
<evidence type="ECO:0000256" key="2">
    <source>
        <dbReference type="SAM" id="MobiDB-lite"/>
    </source>
</evidence>
<evidence type="ECO:0008006" key="4">
    <source>
        <dbReference type="Google" id="ProtNLM"/>
    </source>
</evidence>
<evidence type="ECO:0000313" key="3">
    <source>
        <dbReference type="EMBL" id="JAS57592.1"/>
    </source>
</evidence>
<feature type="region of interest" description="Disordered" evidence="2">
    <location>
        <begin position="105"/>
        <end position="149"/>
    </location>
</feature>
<proteinExistence type="inferred from homology"/>
<dbReference type="GO" id="GO:0032981">
    <property type="term" value="P:mitochondrial respiratory chain complex I assembly"/>
    <property type="evidence" value="ECO:0007669"/>
    <property type="project" value="TreeGrafter"/>
</dbReference>
<dbReference type="Pfam" id="PF05071">
    <property type="entry name" value="NDUFA12"/>
    <property type="match status" value="1"/>
</dbReference>
<reference evidence="3" key="1">
    <citation type="submission" date="2015-11" db="EMBL/GenBank/DDBJ databases">
        <title>De novo transcriptome assembly of four potential Pierce s Disease insect vectors from Arizona vineyards.</title>
        <authorList>
            <person name="Tassone E.E."/>
        </authorList>
    </citation>
    <scope>NUCLEOTIDE SEQUENCE</scope>
</reference>